<name>A0AAE3HJT6_9GAMM</name>
<comment type="caution">
    <text evidence="1">The sequence shown here is derived from an EMBL/GenBank/DDBJ whole genome shotgun (WGS) entry which is preliminary data.</text>
</comment>
<sequence length="134" mass="15057">MKHIKHGLWLCLLIALIACSRLQPIENIASEPLPAGSEQLELEQIEAAIIRAGAKRGWILQAEGSGKLLGTYSPRDHMAKVRVEFDRQQFSIHYADSDNLLHEGEKIHRNYNRWVNNLRHDIIAEVAALAATGD</sequence>
<accession>A0AAE3HJT6</accession>
<dbReference type="Proteomes" id="UP001204445">
    <property type="component" value="Unassembled WGS sequence"/>
</dbReference>
<keyword evidence="2" id="KW-1185">Reference proteome</keyword>
<protein>
    <recommendedName>
        <fullName evidence="3">Lipoprotein</fullName>
    </recommendedName>
</protein>
<dbReference type="EMBL" id="JANUCT010000002">
    <property type="protein sequence ID" value="MCS3902369.1"/>
    <property type="molecule type" value="Genomic_DNA"/>
</dbReference>
<evidence type="ECO:0000313" key="2">
    <source>
        <dbReference type="Proteomes" id="UP001204445"/>
    </source>
</evidence>
<reference evidence="1" key="1">
    <citation type="submission" date="2022-08" db="EMBL/GenBank/DDBJ databases">
        <title>Genomic Encyclopedia of Type Strains, Phase III (KMG-III): the genomes of soil and plant-associated and newly described type strains.</title>
        <authorList>
            <person name="Whitman W."/>
        </authorList>
    </citation>
    <scope>NUCLEOTIDE SEQUENCE</scope>
    <source>
        <strain evidence="1">HMT 1</strain>
    </source>
</reference>
<dbReference type="AlphaFoldDB" id="A0AAE3HJT6"/>
<dbReference type="PROSITE" id="PS51257">
    <property type="entry name" value="PROKAR_LIPOPROTEIN"/>
    <property type="match status" value="1"/>
</dbReference>
<evidence type="ECO:0008006" key="3">
    <source>
        <dbReference type="Google" id="ProtNLM"/>
    </source>
</evidence>
<gene>
    <name evidence="1" type="ORF">J2T55_000365</name>
</gene>
<evidence type="ECO:0000313" key="1">
    <source>
        <dbReference type="EMBL" id="MCS3902369.1"/>
    </source>
</evidence>
<organism evidence="1 2">
    <name type="scientific">Methylohalomonas lacus</name>
    <dbReference type="NCBI Taxonomy" id="398773"/>
    <lineage>
        <taxon>Bacteria</taxon>
        <taxon>Pseudomonadati</taxon>
        <taxon>Pseudomonadota</taxon>
        <taxon>Gammaproteobacteria</taxon>
        <taxon>Methylohalomonadales</taxon>
        <taxon>Methylohalomonadaceae</taxon>
        <taxon>Methylohalomonas</taxon>
    </lineage>
</organism>
<proteinExistence type="predicted"/>
<dbReference type="RefSeq" id="WP_259053879.1">
    <property type="nucleotide sequence ID" value="NZ_JANUCT010000002.1"/>
</dbReference>